<feature type="region of interest" description="Disordered" evidence="1">
    <location>
        <begin position="259"/>
        <end position="293"/>
    </location>
</feature>
<feature type="compositionally biased region" description="Polar residues" evidence="1">
    <location>
        <begin position="259"/>
        <end position="271"/>
    </location>
</feature>
<keyword evidence="4" id="KW-1185">Reference proteome</keyword>
<evidence type="ECO:0000256" key="1">
    <source>
        <dbReference type="SAM" id="MobiDB-lite"/>
    </source>
</evidence>
<organism evidence="3 4">
    <name type="scientific">Okeania hirsuta</name>
    <dbReference type="NCBI Taxonomy" id="1458930"/>
    <lineage>
        <taxon>Bacteria</taxon>
        <taxon>Bacillati</taxon>
        <taxon>Cyanobacteriota</taxon>
        <taxon>Cyanophyceae</taxon>
        <taxon>Oscillatoriophycideae</taxon>
        <taxon>Oscillatoriales</taxon>
        <taxon>Microcoleaceae</taxon>
        <taxon>Okeania</taxon>
    </lineage>
</organism>
<gene>
    <name evidence="3" type="ORF">D5R40_01910</name>
</gene>
<protein>
    <recommendedName>
        <fullName evidence="5">SPOR domain-containing protein</fullName>
    </recommendedName>
</protein>
<keyword evidence="2" id="KW-0812">Transmembrane</keyword>
<dbReference type="AlphaFoldDB" id="A0A3N6PKK2"/>
<keyword evidence="2" id="KW-1133">Transmembrane helix</keyword>
<keyword evidence="2" id="KW-0472">Membrane</keyword>
<sequence>MSQSSLVKSTKSSTDQLNPTLQAVMDSLDVQLEAELTRYRKYRRRTEQSQVSQQNSNKQIYKTPELISVSPVDDQTASPLPLSEPKLSLEDSEISNTSANKNSPVAIEPPTPSELTMANRADAENQDGEKQKSQLGTDNSTAPDDNLESSEQLLQSLDKLKSRRQEQPTYLASLFTPLGIVSMFLFLISCTTLGYVVMNPSGLKNLGLDRLLKDTSAQKDTDDTTGGNGQNREDQPLPKSPDLASQEFVDLDLNTLSNVNPKSSQFPSPTATLKPVVPPPISGSTNTVAQPTYKPRAELDNLSSTLLPQSTQSPNQQSVVTTPSSPVPSPTVKNSDSSEITTPIQSDNGWYYVVVDYVNEESLYNAQQIVSDAYIRETTNGMKIQMGAFWDPEKAKKFLQELRQERVDAKYYKLPPENY</sequence>
<feature type="transmembrane region" description="Helical" evidence="2">
    <location>
        <begin position="169"/>
        <end position="198"/>
    </location>
</feature>
<proteinExistence type="predicted"/>
<reference evidence="3 4" key="1">
    <citation type="journal article" date="2018" name="ACS Chem. Biol.">
        <title>Ketoreductase domain dysfunction expands chemodiversity: malyngamide biosynthesis in the cyanobacterium Okeania hirsuta.</title>
        <authorList>
            <person name="Moss N.A."/>
            <person name="Leao T."/>
            <person name="Rankin M."/>
            <person name="McCullough T.M."/>
            <person name="Qu P."/>
            <person name="Korobeynikov A."/>
            <person name="Smith J.L."/>
            <person name="Gerwick L."/>
            <person name="Gerwick W.H."/>
        </authorList>
    </citation>
    <scope>NUCLEOTIDE SEQUENCE [LARGE SCALE GENOMIC DNA]</scope>
    <source>
        <strain evidence="3 4">PAB10Feb10-1</strain>
    </source>
</reference>
<feature type="compositionally biased region" description="Polar residues" evidence="1">
    <location>
        <begin position="94"/>
        <end position="103"/>
    </location>
</feature>
<feature type="region of interest" description="Disordered" evidence="1">
    <location>
        <begin position="43"/>
        <end position="148"/>
    </location>
</feature>
<feature type="compositionally biased region" description="Low complexity" evidence="1">
    <location>
        <begin position="306"/>
        <end position="324"/>
    </location>
</feature>
<accession>A0A3N6PKK2</accession>
<evidence type="ECO:0000313" key="3">
    <source>
        <dbReference type="EMBL" id="RQH55448.1"/>
    </source>
</evidence>
<name>A0A3N6PKK2_9CYAN</name>
<evidence type="ECO:0000256" key="2">
    <source>
        <dbReference type="SAM" id="Phobius"/>
    </source>
</evidence>
<comment type="caution">
    <text evidence="3">The sequence shown here is derived from an EMBL/GenBank/DDBJ whole genome shotgun (WGS) entry which is preliminary data.</text>
</comment>
<feature type="region of interest" description="Disordered" evidence="1">
    <location>
        <begin position="306"/>
        <end position="341"/>
    </location>
</feature>
<dbReference type="OrthoDB" id="532902at2"/>
<feature type="region of interest" description="Disordered" evidence="1">
    <location>
        <begin position="217"/>
        <end position="242"/>
    </location>
</feature>
<evidence type="ECO:0000313" key="4">
    <source>
        <dbReference type="Proteomes" id="UP000269154"/>
    </source>
</evidence>
<feature type="compositionally biased region" description="Low complexity" evidence="1">
    <location>
        <begin position="1"/>
        <end position="14"/>
    </location>
</feature>
<dbReference type="RefSeq" id="WP_124154171.1">
    <property type="nucleotide sequence ID" value="NZ_CAWOLW010000556.1"/>
</dbReference>
<feature type="compositionally biased region" description="Polar residues" evidence="1">
    <location>
        <begin position="133"/>
        <end position="143"/>
    </location>
</feature>
<feature type="compositionally biased region" description="Low complexity" evidence="1">
    <location>
        <begin position="48"/>
        <end position="59"/>
    </location>
</feature>
<evidence type="ECO:0008006" key="5">
    <source>
        <dbReference type="Google" id="ProtNLM"/>
    </source>
</evidence>
<dbReference type="Proteomes" id="UP000269154">
    <property type="component" value="Unassembled WGS sequence"/>
</dbReference>
<feature type="compositionally biased region" description="Basic and acidic residues" evidence="1">
    <location>
        <begin position="121"/>
        <end position="132"/>
    </location>
</feature>
<feature type="region of interest" description="Disordered" evidence="1">
    <location>
        <begin position="1"/>
        <end position="20"/>
    </location>
</feature>
<dbReference type="EMBL" id="RCBY01000006">
    <property type="protein sequence ID" value="RQH55448.1"/>
    <property type="molecule type" value="Genomic_DNA"/>
</dbReference>